<feature type="chain" id="PRO_5037872089" description="Peptidase S1 domain-containing protein" evidence="3">
    <location>
        <begin position="17"/>
        <end position="295"/>
    </location>
</feature>
<dbReference type="InterPro" id="IPR001314">
    <property type="entry name" value="Peptidase_S1A"/>
</dbReference>
<proteinExistence type="predicted"/>
<dbReference type="Proteomes" id="UP000814243">
    <property type="component" value="Unassembled WGS sequence"/>
</dbReference>
<dbReference type="PROSITE" id="PS50240">
    <property type="entry name" value="TRYPSIN_DOM"/>
    <property type="match status" value="1"/>
</dbReference>
<dbReference type="InterPro" id="IPR043504">
    <property type="entry name" value="Peptidase_S1_PA_chymotrypsin"/>
</dbReference>
<dbReference type="InterPro" id="IPR009003">
    <property type="entry name" value="Peptidase_S1_PA"/>
</dbReference>
<dbReference type="Gene3D" id="2.40.10.10">
    <property type="entry name" value="Trypsin-like serine proteases"/>
    <property type="match status" value="2"/>
</dbReference>
<dbReference type="PANTHER" id="PTHR24252:SF7">
    <property type="entry name" value="HYALIN"/>
    <property type="match status" value="1"/>
</dbReference>
<gene>
    <name evidence="5" type="ORF">HF086_002953</name>
</gene>
<evidence type="ECO:0000256" key="2">
    <source>
        <dbReference type="RuleBase" id="RU363034"/>
    </source>
</evidence>
<dbReference type="Pfam" id="PF00089">
    <property type="entry name" value="Trypsin"/>
    <property type="match status" value="1"/>
</dbReference>
<evidence type="ECO:0000256" key="1">
    <source>
        <dbReference type="ARBA" id="ARBA00023157"/>
    </source>
</evidence>
<keyword evidence="2" id="KW-0645">Protease</keyword>
<dbReference type="InterPro" id="IPR001254">
    <property type="entry name" value="Trypsin_dom"/>
</dbReference>
<dbReference type="SUPFAM" id="SSF50494">
    <property type="entry name" value="Trypsin-like serine proteases"/>
    <property type="match status" value="1"/>
</dbReference>
<keyword evidence="2" id="KW-0720">Serine protease</keyword>
<dbReference type="GO" id="GO:0004252">
    <property type="term" value="F:serine-type endopeptidase activity"/>
    <property type="evidence" value="ECO:0007669"/>
    <property type="project" value="InterPro"/>
</dbReference>
<evidence type="ECO:0000313" key="6">
    <source>
        <dbReference type="Proteomes" id="UP000814243"/>
    </source>
</evidence>
<evidence type="ECO:0000259" key="4">
    <source>
        <dbReference type="PROSITE" id="PS50240"/>
    </source>
</evidence>
<feature type="signal peptide" evidence="3">
    <location>
        <begin position="1"/>
        <end position="16"/>
    </location>
</feature>
<comment type="caution">
    <text evidence="5">The sequence shown here is derived from an EMBL/GenBank/DDBJ whole genome shotgun (WGS) entry which is preliminary data.</text>
</comment>
<keyword evidence="1" id="KW-1015">Disulfide bond</keyword>
<keyword evidence="3" id="KW-0732">Signal</keyword>
<dbReference type="InterPro" id="IPR033116">
    <property type="entry name" value="TRYPSIN_SER"/>
</dbReference>
<dbReference type="PROSITE" id="PS00134">
    <property type="entry name" value="TRYPSIN_HIS"/>
    <property type="match status" value="1"/>
</dbReference>
<organism evidence="5 6">
    <name type="scientific">Spodoptera exigua</name>
    <name type="common">Beet armyworm</name>
    <name type="synonym">Noctua fulgens</name>
    <dbReference type="NCBI Taxonomy" id="7107"/>
    <lineage>
        <taxon>Eukaryota</taxon>
        <taxon>Metazoa</taxon>
        <taxon>Ecdysozoa</taxon>
        <taxon>Arthropoda</taxon>
        <taxon>Hexapoda</taxon>
        <taxon>Insecta</taxon>
        <taxon>Pterygota</taxon>
        <taxon>Neoptera</taxon>
        <taxon>Endopterygota</taxon>
        <taxon>Lepidoptera</taxon>
        <taxon>Glossata</taxon>
        <taxon>Ditrysia</taxon>
        <taxon>Noctuoidea</taxon>
        <taxon>Noctuidae</taxon>
        <taxon>Amphipyrinae</taxon>
        <taxon>Spodoptera</taxon>
    </lineage>
</organism>
<sequence length="295" mass="30133">MKYLLAILVTAATVAAGPTSAGGAEPLALYYHESVGIPEASRIKQAERALDFNGSKIIGGAAAPVGSYPFLVGLVITLTSGGTSVCGSSMLSNTRALTAAHCWWDGRNQARHFQLVFGSARLFSGGTRVTTSSVQVHSGYNPRNLNNDVAMISFGSVPYTNVIQPVSLPSGALLNSNFAGTWAQAAGYGKTSDAGGILQSQFQSHVSLQVITNPVCSQSFGGIIVSSTLCTNGATAAGPVGTCGGDSGGPLVVTSGGQRVLIGVTSFGSSRGCQIGLPSGFARVTSFLPWIQARL</sequence>
<feature type="domain" description="Peptidase S1" evidence="4">
    <location>
        <begin position="57"/>
        <end position="295"/>
    </location>
</feature>
<dbReference type="GO" id="GO:0006508">
    <property type="term" value="P:proteolysis"/>
    <property type="evidence" value="ECO:0007669"/>
    <property type="project" value="UniProtKB-KW"/>
</dbReference>
<evidence type="ECO:0000313" key="5">
    <source>
        <dbReference type="EMBL" id="KAH9639808.1"/>
    </source>
</evidence>
<dbReference type="PROSITE" id="PS00135">
    <property type="entry name" value="TRYPSIN_SER"/>
    <property type="match status" value="1"/>
</dbReference>
<dbReference type="PANTHER" id="PTHR24252">
    <property type="entry name" value="ACROSIN-RELATED"/>
    <property type="match status" value="1"/>
</dbReference>
<dbReference type="EMBL" id="JACEFF010000305">
    <property type="protein sequence ID" value="KAH9639808.1"/>
    <property type="molecule type" value="Genomic_DNA"/>
</dbReference>
<keyword evidence="2" id="KW-0378">Hydrolase</keyword>
<dbReference type="InterPro" id="IPR018114">
    <property type="entry name" value="TRYPSIN_HIS"/>
</dbReference>
<dbReference type="SMART" id="SM00020">
    <property type="entry name" value="Tryp_SPc"/>
    <property type="match status" value="1"/>
</dbReference>
<dbReference type="CDD" id="cd00190">
    <property type="entry name" value="Tryp_SPc"/>
    <property type="match status" value="1"/>
</dbReference>
<dbReference type="PRINTS" id="PR00722">
    <property type="entry name" value="CHYMOTRYPSIN"/>
</dbReference>
<evidence type="ECO:0000256" key="3">
    <source>
        <dbReference type="SAM" id="SignalP"/>
    </source>
</evidence>
<protein>
    <recommendedName>
        <fullName evidence="4">Peptidase S1 domain-containing protein</fullName>
    </recommendedName>
</protein>
<name>A0A922MNQ2_SPOEX</name>
<accession>A0A922MNQ2</accession>
<dbReference type="AlphaFoldDB" id="A0A922MNQ2"/>
<reference evidence="5" key="1">
    <citation type="journal article" date="2021" name="G3 (Bethesda)">
        <title>Genome and transcriptome analysis of the beet armyworm Spodoptera exigua reveals targets for pest control. .</title>
        <authorList>
            <person name="Simon S."/>
            <person name="Breeschoten T."/>
            <person name="Jansen H.J."/>
            <person name="Dirks R.P."/>
            <person name="Schranz M.E."/>
            <person name="Ros V.I.D."/>
        </authorList>
    </citation>
    <scope>NUCLEOTIDE SEQUENCE</scope>
    <source>
        <strain evidence="5">TB_SE_WUR_2020</strain>
    </source>
</reference>